<comment type="caution">
    <text evidence="1">The sequence shown here is derived from an EMBL/GenBank/DDBJ whole genome shotgun (WGS) entry which is preliminary data.</text>
</comment>
<dbReference type="EMBL" id="JADGIK010000002">
    <property type="protein sequence ID" value="MBF0596389.1"/>
    <property type="molecule type" value="Genomic_DNA"/>
</dbReference>
<gene>
    <name evidence="1" type="ORF">IM532_02740</name>
</gene>
<evidence type="ECO:0000313" key="2">
    <source>
        <dbReference type="Proteomes" id="UP000608754"/>
    </source>
</evidence>
<proteinExistence type="predicted"/>
<reference evidence="1" key="1">
    <citation type="submission" date="2020-10" db="EMBL/GenBank/DDBJ databases">
        <authorList>
            <person name="Lu T."/>
            <person name="Wang Q."/>
            <person name="Han X."/>
        </authorList>
    </citation>
    <scope>NUCLEOTIDE SEQUENCE</scope>
    <source>
        <strain evidence="1">WQ 117</strain>
    </source>
</reference>
<sequence length="251" mass="27470">MARQKGIIKLLGTVGDITFYKAKEGYLAREKGGVDKERIMNDPNFQRTRENGEEFGRAGASGKMLRTSIRGVLLNSADSRMVGRLTREMVKVIQTDMISDRGERNVINGDLSLLKGFDFNINGKLSTTIYAPYTTTLDRAQGEVKVDIPAFIPINMINAPSGTTHFKIEAAASDVNFIDGSFNVSTADTGVLPYDSVETSAISLATTLPANSTEPIFLVLGVEFYQEINGEKYVLKNGAYNALQLIEVNQV</sequence>
<evidence type="ECO:0000313" key="1">
    <source>
        <dbReference type="EMBL" id="MBF0596389.1"/>
    </source>
</evidence>
<dbReference type="AlphaFoldDB" id="A0A8J7K3N4"/>
<accession>A0A8J7K3N4</accession>
<name>A0A8J7K3N4_9FLAO</name>
<dbReference type="RefSeq" id="WP_194181927.1">
    <property type="nucleotide sequence ID" value="NZ_JADGIK010000002.1"/>
</dbReference>
<keyword evidence="2" id="KW-1185">Reference proteome</keyword>
<dbReference type="Proteomes" id="UP000608754">
    <property type="component" value="Unassembled WGS sequence"/>
</dbReference>
<organism evidence="1 2">
    <name type="scientific">Faecalibacter rhinopitheci</name>
    <dbReference type="NCBI Taxonomy" id="2779678"/>
    <lineage>
        <taxon>Bacteria</taxon>
        <taxon>Pseudomonadati</taxon>
        <taxon>Bacteroidota</taxon>
        <taxon>Flavobacteriia</taxon>
        <taxon>Flavobacteriales</taxon>
        <taxon>Weeksellaceae</taxon>
        <taxon>Faecalibacter</taxon>
    </lineage>
</organism>
<protein>
    <submittedName>
        <fullName evidence="1">Uncharacterized protein</fullName>
    </submittedName>
</protein>